<dbReference type="Gene3D" id="2.120.10.30">
    <property type="entry name" value="TolB, C-terminal domain"/>
    <property type="match status" value="1"/>
</dbReference>
<organism evidence="2 3">
    <name type="scientific">Pseudovirgaria hyperparasitica</name>
    <dbReference type="NCBI Taxonomy" id="470096"/>
    <lineage>
        <taxon>Eukaryota</taxon>
        <taxon>Fungi</taxon>
        <taxon>Dikarya</taxon>
        <taxon>Ascomycota</taxon>
        <taxon>Pezizomycotina</taxon>
        <taxon>Dothideomycetes</taxon>
        <taxon>Dothideomycetes incertae sedis</taxon>
        <taxon>Acrospermales</taxon>
        <taxon>Acrospermaceae</taxon>
        <taxon>Pseudovirgaria</taxon>
    </lineage>
</organism>
<proteinExistence type="predicted"/>
<reference evidence="2" key="1">
    <citation type="journal article" date="2020" name="Stud. Mycol.">
        <title>101 Dothideomycetes genomes: a test case for predicting lifestyles and emergence of pathogens.</title>
        <authorList>
            <person name="Haridas S."/>
            <person name="Albert R."/>
            <person name="Binder M."/>
            <person name="Bloem J."/>
            <person name="Labutti K."/>
            <person name="Salamov A."/>
            <person name="Andreopoulos B."/>
            <person name="Baker S."/>
            <person name="Barry K."/>
            <person name="Bills G."/>
            <person name="Bluhm B."/>
            <person name="Cannon C."/>
            <person name="Castanera R."/>
            <person name="Culley D."/>
            <person name="Daum C."/>
            <person name="Ezra D."/>
            <person name="Gonzalez J."/>
            <person name="Henrissat B."/>
            <person name="Kuo A."/>
            <person name="Liang C."/>
            <person name="Lipzen A."/>
            <person name="Lutzoni F."/>
            <person name="Magnuson J."/>
            <person name="Mondo S."/>
            <person name="Nolan M."/>
            <person name="Ohm R."/>
            <person name="Pangilinan J."/>
            <person name="Park H.-J."/>
            <person name="Ramirez L."/>
            <person name="Alfaro M."/>
            <person name="Sun H."/>
            <person name="Tritt A."/>
            <person name="Yoshinaga Y."/>
            <person name="Zwiers L.-H."/>
            <person name="Turgeon B."/>
            <person name="Goodwin S."/>
            <person name="Spatafora J."/>
            <person name="Crous P."/>
            <person name="Grigoriev I."/>
        </authorList>
    </citation>
    <scope>NUCLEOTIDE SEQUENCE</scope>
    <source>
        <strain evidence="2">CBS 121739</strain>
    </source>
</reference>
<dbReference type="InterPro" id="IPR011042">
    <property type="entry name" value="6-blade_b-propeller_TolB-like"/>
</dbReference>
<dbReference type="GeneID" id="54484982"/>
<accession>A0A6A6W9M4</accession>
<feature type="domain" description="SMP-30/Gluconolactonase/LRE-like region" evidence="1">
    <location>
        <begin position="154"/>
        <end position="379"/>
    </location>
</feature>
<dbReference type="PANTHER" id="PTHR47064:SF2">
    <property type="entry name" value="SMP-30_GLUCONOLACTONASE_LRE-LIKE REGION DOMAIN-CONTAINING PROTEIN-RELATED"/>
    <property type="match status" value="1"/>
</dbReference>
<dbReference type="EMBL" id="ML996571">
    <property type="protein sequence ID" value="KAF2758650.1"/>
    <property type="molecule type" value="Genomic_DNA"/>
</dbReference>
<keyword evidence="3" id="KW-1185">Reference proteome</keyword>
<dbReference type="AlphaFoldDB" id="A0A6A6W9M4"/>
<dbReference type="InterPro" id="IPR052988">
    <property type="entry name" value="Oryzine_lactonohydrolase"/>
</dbReference>
<gene>
    <name evidence="2" type="ORF">EJ05DRAFT_475961</name>
</gene>
<dbReference type="InterPro" id="IPR013658">
    <property type="entry name" value="SGL"/>
</dbReference>
<dbReference type="SUPFAM" id="SSF63829">
    <property type="entry name" value="Calcium-dependent phosphotriesterase"/>
    <property type="match status" value="1"/>
</dbReference>
<dbReference type="Pfam" id="PF08450">
    <property type="entry name" value="SGL"/>
    <property type="match status" value="1"/>
</dbReference>
<dbReference type="PANTHER" id="PTHR47064">
    <property type="entry name" value="PUTATIVE (AFU_ORTHOLOGUE AFUA_1G08990)-RELATED"/>
    <property type="match status" value="1"/>
</dbReference>
<dbReference type="RefSeq" id="XP_033601101.1">
    <property type="nucleotide sequence ID" value="XM_033743928.1"/>
</dbReference>
<dbReference type="OrthoDB" id="423498at2759"/>
<evidence type="ECO:0000313" key="3">
    <source>
        <dbReference type="Proteomes" id="UP000799437"/>
    </source>
</evidence>
<dbReference type="Proteomes" id="UP000799437">
    <property type="component" value="Unassembled WGS sequence"/>
</dbReference>
<sequence length="403" mass="44490">MLCAHACTVIAGSRYLKLLPPNFSPQNSTWAWLTYETPEFRSLPWHFNRTAFQAPWDTQASEDSLNALNAQLNETEFIAYDEAFFDLIGPGVSLEHVQEMSQINHEGPCLTPNGELFFTEWGPPGGDNGVHTLQYLLDTRTNTLRNIMTTPPLINHHGCHARDGKLYVVNDGGVAGNLDAPAELAVIDPQTWVKTSLLNHYYEQPFGALNDIAMDPEGNFYFTDSKSGYGKAVTPYAPPTRPQTYFINGTTLRPKVLHGTDPSTGNTNGVTISPDGKTIYMQETGVSGSRPTRLDPYAQRSLYSYDFSVSKKTGKKLPVLENKRLLNEPLAWYYDGIHASKEGYLFVGARETVDVIDPETGLTIGSIRMKAPNLAVNLVFEKNGIWIVGVGGVFHVSNVAADL</sequence>
<evidence type="ECO:0000313" key="2">
    <source>
        <dbReference type="EMBL" id="KAF2758650.1"/>
    </source>
</evidence>
<protein>
    <submittedName>
        <fullName evidence="2">AkeP protein</fullName>
    </submittedName>
</protein>
<evidence type="ECO:0000259" key="1">
    <source>
        <dbReference type="Pfam" id="PF08450"/>
    </source>
</evidence>
<feature type="non-terminal residue" evidence="2">
    <location>
        <position position="403"/>
    </location>
</feature>
<name>A0A6A6W9M4_9PEZI</name>